<evidence type="ECO:0000313" key="2">
    <source>
        <dbReference type="Proteomes" id="UP000193228"/>
    </source>
</evidence>
<proteinExistence type="predicted"/>
<dbReference type="OrthoDB" id="2059196at2"/>
<keyword evidence="2" id="KW-1185">Reference proteome</keyword>
<protein>
    <submittedName>
        <fullName evidence="1">Uncharacterized protein</fullName>
    </submittedName>
</protein>
<gene>
    <name evidence="1" type="ORF">SAMN06265784_104342</name>
</gene>
<organism evidence="1 2">
    <name type="scientific">Paraburkholderia susongensis</name>
    <dbReference type="NCBI Taxonomy" id="1515439"/>
    <lineage>
        <taxon>Bacteria</taxon>
        <taxon>Pseudomonadati</taxon>
        <taxon>Pseudomonadota</taxon>
        <taxon>Betaproteobacteria</taxon>
        <taxon>Burkholderiales</taxon>
        <taxon>Burkholderiaceae</taxon>
        <taxon>Paraburkholderia</taxon>
    </lineage>
</organism>
<dbReference type="Proteomes" id="UP000193228">
    <property type="component" value="Unassembled WGS sequence"/>
</dbReference>
<accession>A0A1X7KUD7</accession>
<sequence length="161" mass="17842">MIDTQREIERRLSVLRGLKLSGVNHAADMLTMGFGLLRQVTNFKGKVKYVGEWALHVQCTWQLERAGVVVATRDDLCGPDEKAHATANRLQEMLIERGTFIVESLTADETDGVVLTLSGDLRFIVIPDGIEEDEDWRFFAPGVDAAHLVIEGGTVAIESFD</sequence>
<dbReference type="RefSeq" id="WP_085484148.1">
    <property type="nucleotide sequence ID" value="NZ_FXAT01000004.1"/>
</dbReference>
<reference evidence="2" key="1">
    <citation type="submission" date="2017-04" db="EMBL/GenBank/DDBJ databases">
        <authorList>
            <person name="Varghese N."/>
            <person name="Submissions S."/>
        </authorList>
    </citation>
    <scope>NUCLEOTIDE SEQUENCE [LARGE SCALE GENOMIC DNA]</scope>
    <source>
        <strain evidence="2">LMG 29540</strain>
    </source>
</reference>
<name>A0A1X7KUD7_9BURK</name>
<dbReference type="AlphaFoldDB" id="A0A1X7KUD7"/>
<dbReference type="EMBL" id="FXAT01000004">
    <property type="protein sequence ID" value="SMG45138.1"/>
    <property type="molecule type" value="Genomic_DNA"/>
</dbReference>
<evidence type="ECO:0000313" key="1">
    <source>
        <dbReference type="EMBL" id="SMG45138.1"/>
    </source>
</evidence>